<name>A0A9P5MS10_9AGAM</name>
<dbReference type="Proteomes" id="UP000759537">
    <property type="component" value="Unassembled WGS sequence"/>
</dbReference>
<sequence length="252" mass="27717">MLVDAPEGEAPPRPPPSLNPTLAVIGRAMAIVSDSAGFVRESPFLFLEINSWTVSTTSSLLRRLSACLFTSKRPSTPPSIASLTLETTAQMCIMLGTVSWDAAPSVSMPNATKTCSPVTPPSLIRAFTDIYPLSFPRAMSITTTRRTTPIQETFQPSCTTSSTVSLIWRRCCVVWPPLLPHAGERRRAGQKTHGNVITFSQDIAELCSTLPHLPERLDVIVVRKPGARDQDFRVQKDERRSNLTLTMAGRRR</sequence>
<evidence type="ECO:0000313" key="2">
    <source>
        <dbReference type="Proteomes" id="UP000759537"/>
    </source>
</evidence>
<evidence type="ECO:0000313" key="1">
    <source>
        <dbReference type="EMBL" id="KAF8476446.1"/>
    </source>
</evidence>
<keyword evidence="2" id="KW-1185">Reference proteome</keyword>
<comment type="caution">
    <text evidence="1">The sequence shown here is derived from an EMBL/GenBank/DDBJ whole genome shotgun (WGS) entry which is preliminary data.</text>
</comment>
<gene>
    <name evidence="1" type="ORF">DFH94DRAFT_111658</name>
</gene>
<accession>A0A9P5MS10</accession>
<organism evidence="1 2">
    <name type="scientific">Russula ochroleuca</name>
    <dbReference type="NCBI Taxonomy" id="152965"/>
    <lineage>
        <taxon>Eukaryota</taxon>
        <taxon>Fungi</taxon>
        <taxon>Dikarya</taxon>
        <taxon>Basidiomycota</taxon>
        <taxon>Agaricomycotina</taxon>
        <taxon>Agaricomycetes</taxon>
        <taxon>Russulales</taxon>
        <taxon>Russulaceae</taxon>
        <taxon>Russula</taxon>
    </lineage>
</organism>
<dbReference type="OrthoDB" id="432234at2759"/>
<proteinExistence type="predicted"/>
<reference evidence="1" key="2">
    <citation type="journal article" date="2020" name="Nat. Commun.">
        <title>Large-scale genome sequencing of mycorrhizal fungi provides insights into the early evolution of symbiotic traits.</title>
        <authorList>
            <person name="Miyauchi S."/>
            <person name="Kiss E."/>
            <person name="Kuo A."/>
            <person name="Drula E."/>
            <person name="Kohler A."/>
            <person name="Sanchez-Garcia M."/>
            <person name="Morin E."/>
            <person name="Andreopoulos B."/>
            <person name="Barry K.W."/>
            <person name="Bonito G."/>
            <person name="Buee M."/>
            <person name="Carver A."/>
            <person name="Chen C."/>
            <person name="Cichocki N."/>
            <person name="Clum A."/>
            <person name="Culley D."/>
            <person name="Crous P.W."/>
            <person name="Fauchery L."/>
            <person name="Girlanda M."/>
            <person name="Hayes R.D."/>
            <person name="Keri Z."/>
            <person name="LaButti K."/>
            <person name="Lipzen A."/>
            <person name="Lombard V."/>
            <person name="Magnuson J."/>
            <person name="Maillard F."/>
            <person name="Murat C."/>
            <person name="Nolan M."/>
            <person name="Ohm R.A."/>
            <person name="Pangilinan J."/>
            <person name="Pereira M.F."/>
            <person name="Perotto S."/>
            <person name="Peter M."/>
            <person name="Pfister S."/>
            <person name="Riley R."/>
            <person name="Sitrit Y."/>
            <person name="Stielow J.B."/>
            <person name="Szollosi G."/>
            <person name="Zifcakova L."/>
            <person name="Stursova M."/>
            <person name="Spatafora J.W."/>
            <person name="Tedersoo L."/>
            <person name="Vaario L.M."/>
            <person name="Yamada A."/>
            <person name="Yan M."/>
            <person name="Wang P."/>
            <person name="Xu J."/>
            <person name="Bruns T."/>
            <person name="Baldrian P."/>
            <person name="Vilgalys R."/>
            <person name="Dunand C."/>
            <person name="Henrissat B."/>
            <person name="Grigoriev I.V."/>
            <person name="Hibbett D."/>
            <person name="Nagy L.G."/>
            <person name="Martin F.M."/>
        </authorList>
    </citation>
    <scope>NUCLEOTIDE SEQUENCE</scope>
    <source>
        <strain evidence="1">Prilba</strain>
    </source>
</reference>
<protein>
    <submittedName>
        <fullName evidence="1">Uncharacterized protein</fullName>
    </submittedName>
</protein>
<dbReference type="AlphaFoldDB" id="A0A9P5MS10"/>
<reference evidence="1" key="1">
    <citation type="submission" date="2019-10" db="EMBL/GenBank/DDBJ databases">
        <authorList>
            <consortium name="DOE Joint Genome Institute"/>
            <person name="Kuo A."/>
            <person name="Miyauchi S."/>
            <person name="Kiss E."/>
            <person name="Drula E."/>
            <person name="Kohler A."/>
            <person name="Sanchez-Garcia M."/>
            <person name="Andreopoulos B."/>
            <person name="Barry K.W."/>
            <person name="Bonito G."/>
            <person name="Buee M."/>
            <person name="Carver A."/>
            <person name="Chen C."/>
            <person name="Cichocki N."/>
            <person name="Clum A."/>
            <person name="Culley D."/>
            <person name="Crous P.W."/>
            <person name="Fauchery L."/>
            <person name="Girlanda M."/>
            <person name="Hayes R."/>
            <person name="Keri Z."/>
            <person name="LaButti K."/>
            <person name="Lipzen A."/>
            <person name="Lombard V."/>
            <person name="Magnuson J."/>
            <person name="Maillard F."/>
            <person name="Morin E."/>
            <person name="Murat C."/>
            <person name="Nolan M."/>
            <person name="Ohm R."/>
            <person name="Pangilinan J."/>
            <person name="Pereira M."/>
            <person name="Perotto S."/>
            <person name="Peter M."/>
            <person name="Riley R."/>
            <person name="Sitrit Y."/>
            <person name="Stielow B."/>
            <person name="Szollosi G."/>
            <person name="Zifcakova L."/>
            <person name="Stursova M."/>
            <person name="Spatafora J.W."/>
            <person name="Tedersoo L."/>
            <person name="Vaario L.-M."/>
            <person name="Yamada A."/>
            <person name="Yan M."/>
            <person name="Wang P."/>
            <person name="Xu J."/>
            <person name="Bruns T."/>
            <person name="Baldrian P."/>
            <person name="Vilgalys R."/>
            <person name="Henrissat B."/>
            <person name="Grigoriev I.V."/>
            <person name="Hibbett D."/>
            <person name="Nagy L.G."/>
            <person name="Martin F.M."/>
        </authorList>
    </citation>
    <scope>NUCLEOTIDE SEQUENCE</scope>
    <source>
        <strain evidence="1">Prilba</strain>
    </source>
</reference>
<dbReference type="EMBL" id="WHVB01000015">
    <property type="protein sequence ID" value="KAF8476446.1"/>
    <property type="molecule type" value="Genomic_DNA"/>
</dbReference>